<evidence type="ECO:0000256" key="2">
    <source>
        <dbReference type="ARBA" id="ARBA00023163"/>
    </source>
</evidence>
<feature type="region of interest" description="Disordered" evidence="4">
    <location>
        <begin position="66"/>
        <end position="85"/>
    </location>
</feature>
<evidence type="ECO:0000256" key="3">
    <source>
        <dbReference type="PROSITE-ProRule" id="PRU00267"/>
    </source>
</evidence>
<dbReference type="InterPro" id="IPR050140">
    <property type="entry name" value="SRY-related_HMG-box_TF-like"/>
</dbReference>
<feature type="compositionally biased region" description="Low complexity" evidence="4">
    <location>
        <begin position="172"/>
        <end position="183"/>
    </location>
</feature>
<evidence type="ECO:0000256" key="1">
    <source>
        <dbReference type="ARBA" id="ARBA00023125"/>
    </source>
</evidence>
<dbReference type="OrthoDB" id="6247875at2759"/>
<dbReference type="GO" id="GO:0030154">
    <property type="term" value="P:cell differentiation"/>
    <property type="evidence" value="ECO:0007669"/>
    <property type="project" value="TreeGrafter"/>
</dbReference>
<dbReference type="PANTHER" id="PTHR10270">
    <property type="entry name" value="SOX TRANSCRIPTION FACTOR"/>
    <property type="match status" value="1"/>
</dbReference>
<sequence>MSVAPGAPLPTASSSSALPPKAPTPTETTTATPGRAVASTKKQATGHIPRPKNAFILFRSEYARKQQLTSATSNVERENQNDLSRSVGKVWRAMTDAERAPWHVLADEEKKRHAAQYPGYKYAPRPRKLPPSSSGPHTILQNPIARAIPTAPRTAGAVSYQQFAPSQSTFYSASRPRATSSSAHQPVRVKPYPQSQVRSSLALEGRRIDMDYSPSRSSDDDEDTDEFLDDDDPRPTLSKACWNVEPESHTFGSNLTSPSSTSRRQLSSEGSLSSISSGPSPSSASSSPSPPTPTPRTPPDRGLPLSYDPTDKRAVFSHISARESSERSTA</sequence>
<dbReference type="GO" id="GO:0005634">
    <property type="term" value="C:nucleus"/>
    <property type="evidence" value="ECO:0007669"/>
    <property type="project" value="UniProtKB-UniRule"/>
</dbReference>
<feature type="domain" description="HMG box" evidence="5">
    <location>
        <begin position="48"/>
        <end position="121"/>
    </location>
</feature>
<dbReference type="Gene3D" id="1.10.30.10">
    <property type="entry name" value="High mobility group box domain"/>
    <property type="match status" value="1"/>
</dbReference>
<dbReference type="GO" id="GO:0000978">
    <property type="term" value="F:RNA polymerase II cis-regulatory region sequence-specific DNA binding"/>
    <property type="evidence" value="ECO:0007669"/>
    <property type="project" value="TreeGrafter"/>
</dbReference>
<dbReference type="InterPro" id="IPR009071">
    <property type="entry name" value="HMG_box_dom"/>
</dbReference>
<keyword evidence="1 3" id="KW-0238">DNA-binding</keyword>
<comment type="caution">
    <text evidence="6">The sequence shown here is derived from an EMBL/GenBank/DDBJ whole genome shotgun (WGS) entry which is preliminary data.</text>
</comment>
<keyword evidence="3" id="KW-0539">Nucleus</keyword>
<accession>A0A8H6S0U1</accession>
<evidence type="ECO:0000313" key="6">
    <source>
        <dbReference type="EMBL" id="KAF7290601.1"/>
    </source>
</evidence>
<keyword evidence="7" id="KW-1185">Reference proteome</keyword>
<evidence type="ECO:0000256" key="4">
    <source>
        <dbReference type="SAM" id="MobiDB-lite"/>
    </source>
</evidence>
<gene>
    <name evidence="6" type="ORF">MIND_01300300</name>
</gene>
<dbReference type="SUPFAM" id="SSF47095">
    <property type="entry name" value="HMG-box"/>
    <property type="match status" value="1"/>
</dbReference>
<dbReference type="PANTHER" id="PTHR10270:SF161">
    <property type="entry name" value="SEX-DETERMINING REGION Y PROTEIN"/>
    <property type="match status" value="1"/>
</dbReference>
<protein>
    <submittedName>
        <fullName evidence="6">HMG box domain-containing protein</fullName>
    </submittedName>
</protein>
<dbReference type="RefSeq" id="XP_037213961.1">
    <property type="nucleotide sequence ID" value="XM_037369463.1"/>
</dbReference>
<evidence type="ECO:0000259" key="5">
    <source>
        <dbReference type="PROSITE" id="PS50118"/>
    </source>
</evidence>
<dbReference type="GO" id="GO:0001228">
    <property type="term" value="F:DNA-binding transcription activator activity, RNA polymerase II-specific"/>
    <property type="evidence" value="ECO:0007669"/>
    <property type="project" value="TreeGrafter"/>
</dbReference>
<dbReference type="EMBL" id="JACAZF010000014">
    <property type="protein sequence ID" value="KAF7290601.1"/>
    <property type="molecule type" value="Genomic_DNA"/>
</dbReference>
<keyword evidence="2" id="KW-0804">Transcription</keyword>
<feature type="region of interest" description="Disordered" evidence="4">
    <location>
        <begin position="171"/>
        <end position="330"/>
    </location>
</feature>
<dbReference type="SMART" id="SM00398">
    <property type="entry name" value="HMG"/>
    <property type="match status" value="1"/>
</dbReference>
<proteinExistence type="predicted"/>
<dbReference type="AlphaFoldDB" id="A0A8H6S0U1"/>
<dbReference type="InterPro" id="IPR036910">
    <property type="entry name" value="HMG_box_dom_sf"/>
</dbReference>
<evidence type="ECO:0000313" key="7">
    <source>
        <dbReference type="Proteomes" id="UP000636479"/>
    </source>
</evidence>
<dbReference type="GeneID" id="59351979"/>
<name>A0A8H6S0U1_9AGAR</name>
<feature type="compositionally biased region" description="Low complexity" evidence="4">
    <location>
        <begin position="255"/>
        <end position="287"/>
    </location>
</feature>
<feature type="compositionally biased region" description="Low complexity" evidence="4">
    <location>
        <begin position="1"/>
        <end position="33"/>
    </location>
</feature>
<dbReference type="CDD" id="cd01389">
    <property type="entry name" value="HMG-box_ROX1-like"/>
    <property type="match status" value="1"/>
</dbReference>
<organism evidence="6 7">
    <name type="scientific">Mycena indigotica</name>
    <dbReference type="NCBI Taxonomy" id="2126181"/>
    <lineage>
        <taxon>Eukaryota</taxon>
        <taxon>Fungi</taxon>
        <taxon>Dikarya</taxon>
        <taxon>Basidiomycota</taxon>
        <taxon>Agaricomycotina</taxon>
        <taxon>Agaricomycetes</taxon>
        <taxon>Agaricomycetidae</taxon>
        <taxon>Agaricales</taxon>
        <taxon>Marasmiineae</taxon>
        <taxon>Mycenaceae</taxon>
        <taxon>Mycena</taxon>
    </lineage>
</organism>
<feature type="compositionally biased region" description="Basic and acidic residues" evidence="4">
    <location>
        <begin position="309"/>
        <end position="330"/>
    </location>
</feature>
<feature type="region of interest" description="Disordered" evidence="4">
    <location>
        <begin position="1"/>
        <end position="52"/>
    </location>
</feature>
<reference evidence="6" key="1">
    <citation type="submission" date="2020-05" db="EMBL/GenBank/DDBJ databases">
        <title>Mycena genomes resolve the evolution of fungal bioluminescence.</title>
        <authorList>
            <person name="Tsai I.J."/>
        </authorList>
    </citation>
    <scope>NUCLEOTIDE SEQUENCE</scope>
    <source>
        <strain evidence="6">171206Taipei</strain>
    </source>
</reference>
<feature type="compositionally biased region" description="Acidic residues" evidence="4">
    <location>
        <begin position="219"/>
        <end position="232"/>
    </location>
</feature>
<dbReference type="Proteomes" id="UP000636479">
    <property type="component" value="Unassembled WGS sequence"/>
</dbReference>
<feature type="compositionally biased region" description="Pro residues" evidence="4">
    <location>
        <begin position="288"/>
        <end position="297"/>
    </location>
</feature>
<dbReference type="Pfam" id="PF00505">
    <property type="entry name" value="HMG_box"/>
    <property type="match status" value="1"/>
</dbReference>
<dbReference type="PROSITE" id="PS50118">
    <property type="entry name" value="HMG_BOX_2"/>
    <property type="match status" value="1"/>
</dbReference>
<feature type="DNA-binding region" description="HMG box" evidence="3">
    <location>
        <begin position="48"/>
        <end position="121"/>
    </location>
</feature>